<dbReference type="PANTHER" id="PTHR31001:SF49">
    <property type="entry name" value="ZN(II)2CYS6 TRANSCRIPTION FACTOR (EUROFUNG)"/>
    <property type="match status" value="1"/>
</dbReference>
<evidence type="ECO:0000259" key="3">
    <source>
        <dbReference type="SMART" id="SM00906"/>
    </source>
</evidence>
<evidence type="ECO:0000313" key="4">
    <source>
        <dbReference type="EMBL" id="EXJ66966.1"/>
    </source>
</evidence>
<dbReference type="EMBL" id="AMGX01000017">
    <property type="protein sequence ID" value="EXJ66966.1"/>
    <property type="molecule type" value="Genomic_DNA"/>
</dbReference>
<dbReference type="InterPro" id="IPR007219">
    <property type="entry name" value="XnlR_reg_dom"/>
</dbReference>
<protein>
    <recommendedName>
        <fullName evidence="3">Xylanolytic transcriptional activator regulatory domain-containing protein</fullName>
    </recommendedName>
</protein>
<keyword evidence="5" id="KW-1185">Reference proteome</keyword>
<sequence>MLIRLPTPDTAISISADYKQVLSVNVALWALLLNEIGAKVSQILRRPSDDRGPSVLFGPAKTVSRSEIISQLPSRYSCDTMVARFFSHLYPAMHILHEPTFCKQIDQSTTPPAWAALLFAMLRVAMLDYLRENDEPLEFRGKCQDLATNFLNRFTDCLILVDYTQTQDFLVETLCFHLYGEYVASRDSKSSIWVLVGMIVRLAMRMGYHQPLQPTLTHTPFQAEMRRLVWAFIRQYDIFLSFQLGLPSMIRIRSLEGPQDLPRNIHDDEYFGEDCTTLPPALSDSEPTQISYLIAESKLAFGFTRALEEMNRSATIPCERVLEIDRELRRIYDSAPDHYKLGLLSVQDSLVLVSARFVLSSIHHISLCIVHSRFLEIAKSDSRFVYSRRLRSLANYQTSLTIHHYLLAAAIIAADLCSSSAVDDPISQQLSSGVPTRTEMIKGLGLSAWIFSQMGDQRMEAYKAADVLQMLVKKFEAEARNCSAQDLQPIPTGQSMSLTKSNALGSNPICPHHTSSPGVLAAASDRPSSFTRASSDIRHGKRLLQGFSCLPQGRPDPLAEGSHLEVLSAIPEDPETSFCATSPLGPQMFQHLEASSWAIPAYPEEHYVKNYELAIILRFDGFA</sequence>
<evidence type="ECO:0000313" key="5">
    <source>
        <dbReference type="Proteomes" id="UP000019471"/>
    </source>
</evidence>
<dbReference type="AlphaFoldDB" id="W9WQN9"/>
<dbReference type="GO" id="GO:0008270">
    <property type="term" value="F:zinc ion binding"/>
    <property type="evidence" value="ECO:0007669"/>
    <property type="project" value="InterPro"/>
</dbReference>
<organism evidence="4 5">
    <name type="scientific">Cladophialophora psammophila CBS 110553</name>
    <dbReference type="NCBI Taxonomy" id="1182543"/>
    <lineage>
        <taxon>Eukaryota</taxon>
        <taxon>Fungi</taxon>
        <taxon>Dikarya</taxon>
        <taxon>Ascomycota</taxon>
        <taxon>Pezizomycotina</taxon>
        <taxon>Eurotiomycetes</taxon>
        <taxon>Chaetothyriomycetidae</taxon>
        <taxon>Chaetothyriales</taxon>
        <taxon>Herpotrichiellaceae</taxon>
        <taxon>Cladophialophora</taxon>
    </lineage>
</organism>
<evidence type="ECO:0000256" key="2">
    <source>
        <dbReference type="ARBA" id="ARBA00023242"/>
    </source>
</evidence>
<dbReference type="CDD" id="cd12148">
    <property type="entry name" value="fungal_TF_MHR"/>
    <property type="match status" value="1"/>
</dbReference>
<reference evidence="4 5" key="1">
    <citation type="submission" date="2013-03" db="EMBL/GenBank/DDBJ databases">
        <title>The Genome Sequence of Cladophialophora psammophila CBS 110553.</title>
        <authorList>
            <consortium name="The Broad Institute Genomics Platform"/>
            <person name="Cuomo C."/>
            <person name="de Hoog S."/>
            <person name="Gorbushina A."/>
            <person name="Walker B."/>
            <person name="Young S.K."/>
            <person name="Zeng Q."/>
            <person name="Gargeya S."/>
            <person name="Fitzgerald M."/>
            <person name="Haas B."/>
            <person name="Abouelleil A."/>
            <person name="Allen A.W."/>
            <person name="Alvarado L."/>
            <person name="Arachchi H.M."/>
            <person name="Berlin A.M."/>
            <person name="Chapman S.B."/>
            <person name="Gainer-Dewar J."/>
            <person name="Goldberg J."/>
            <person name="Griggs A."/>
            <person name="Gujja S."/>
            <person name="Hansen M."/>
            <person name="Howarth C."/>
            <person name="Imamovic A."/>
            <person name="Ireland A."/>
            <person name="Larimer J."/>
            <person name="McCowan C."/>
            <person name="Murphy C."/>
            <person name="Pearson M."/>
            <person name="Poon T.W."/>
            <person name="Priest M."/>
            <person name="Roberts A."/>
            <person name="Saif S."/>
            <person name="Shea T."/>
            <person name="Sisk P."/>
            <person name="Sykes S."/>
            <person name="Wortman J."/>
            <person name="Nusbaum C."/>
            <person name="Birren B."/>
        </authorList>
    </citation>
    <scope>NUCLEOTIDE SEQUENCE [LARGE SCALE GENOMIC DNA]</scope>
    <source>
        <strain evidence="4 5">CBS 110553</strain>
    </source>
</reference>
<dbReference type="SMART" id="SM00906">
    <property type="entry name" value="Fungal_trans"/>
    <property type="match status" value="1"/>
</dbReference>
<accession>W9WQN9</accession>
<dbReference type="eggNOG" id="ENOG502QSY9">
    <property type="taxonomic scope" value="Eukaryota"/>
</dbReference>
<comment type="caution">
    <text evidence="4">The sequence shown here is derived from an EMBL/GenBank/DDBJ whole genome shotgun (WGS) entry which is preliminary data.</text>
</comment>
<gene>
    <name evidence="4" type="ORF">A1O5_09612</name>
</gene>
<dbReference type="GeneID" id="19194308"/>
<dbReference type="HOGENOM" id="CLU_030104_0_0_1"/>
<dbReference type="Pfam" id="PF04082">
    <property type="entry name" value="Fungal_trans"/>
    <property type="match status" value="1"/>
</dbReference>
<dbReference type="GO" id="GO:0006351">
    <property type="term" value="P:DNA-templated transcription"/>
    <property type="evidence" value="ECO:0007669"/>
    <property type="project" value="InterPro"/>
</dbReference>
<dbReference type="PANTHER" id="PTHR31001">
    <property type="entry name" value="UNCHARACTERIZED TRANSCRIPTIONAL REGULATORY PROTEIN"/>
    <property type="match status" value="1"/>
</dbReference>
<name>W9WQN9_9EURO</name>
<dbReference type="STRING" id="1182543.W9WQN9"/>
<dbReference type="Proteomes" id="UP000019471">
    <property type="component" value="Unassembled WGS sequence"/>
</dbReference>
<dbReference type="RefSeq" id="XP_007748381.1">
    <property type="nucleotide sequence ID" value="XM_007750191.1"/>
</dbReference>
<proteinExistence type="predicted"/>
<dbReference type="GO" id="GO:0005634">
    <property type="term" value="C:nucleus"/>
    <property type="evidence" value="ECO:0007669"/>
    <property type="project" value="UniProtKB-SubCell"/>
</dbReference>
<keyword evidence="2" id="KW-0539">Nucleus</keyword>
<dbReference type="OrthoDB" id="5579088at2759"/>
<dbReference type="GO" id="GO:0003677">
    <property type="term" value="F:DNA binding"/>
    <property type="evidence" value="ECO:0007669"/>
    <property type="project" value="InterPro"/>
</dbReference>
<evidence type="ECO:0000256" key="1">
    <source>
        <dbReference type="ARBA" id="ARBA00004123"/>
    </source>
</evidence>
<dbReference type="InterPro" id="IPR050613">
    <property type="entry name" value="Sec_Metabolite_Reg"/>
</dbReference>
<feature type="domain" description="Xylanolytic transcriptional activator regulatory" evidence="3">
    <location>
        <begin position="192"/>
        <end position="268"/>
    </location>
</feature>
<comment type="subcellular location">
    <subcellularLocation>
        <location evidence="1">Nucleus</location>
    </subcellularLocation>
</comment>